<evidence type="ECO:0000256" key="2">
    <source>
        <dbReference type="ARBA" id="ARBA00022679"/>
    </source>
</evidence>
<evidence type="ECO:0000313" key="5">
    <source>
        <dbReference type="Proteomes" id="UP000544134"/>
    </source>
</evidence>
<keyword evidence="2 4" id="KW-0808">Transferase</keyword>
<accession>A0A848IGZ6</accession>
<dbReference type="PANTHER" id="PTHR42811">
    <property type="entry name" value="SERINE ACETYLTRANSFERASE"/>
    <property type="match status" value="1"/>
</dbReference>
<name>A0A848IGZ6_9BURK</name>
<dbReference type="CDD" id="cd03354">
    <property type="entry name" value="LbH_SAT"/>
    <property type="match status" value="1"/>
</dbReference>
<protein>
    <submittedName>
        <fullName evidence="4">Serine acetyltransferase</fullName>
    </submittedName>
</protein>
<evidence type="ECO:0000256" key="3">
    <source>
        <dbReference type="ARBA" id="ARBA00023315"/>
    </source>
</evidence>
<sequence length="272" mass="29087">MRDVLVSAGDSEALRPIRLASQGTREVSVADGDADDRVGHASSESYQAVATLLRAALMECTPPKLTRAILAHPCFTHACNVAHEDLHAFVSKDPAQRGSWHATLAGSTSYKATLHYRLAHALLTINSLDTFSRQEWEAYASLICNRGKLLSGAEIHPRSEIGRRFILDHGWGVVIGETSVIGDDCYMLGGVTLGAAGIAGNSSVKRHPTLGDRVQIGAFARIFGNIHVGNDVFIGTHCCVTHSIASGSIVTLRSETQVVRDGAAPHAPDRTF</sequence>
<dbReference type="SUPFAM" id="SSF51161">
    <property type="entry name" value="Trimeric LpxA-like enzymes"/>
    <property type="match status" value="1"/>
</dbReference>
<dbReference type="InterPro" id="IPR011004">
    <property type="entry name" value="Trimer_LpxA-like_sf"/>
</dbReference>
<comment type="caution">
    <text evidence="4">The sequence shown here is derived from an EMBL/GenBank/DDBJ whole genome shotgun (WGS) entry which is preliminary data.</text>
</comment>
<evidence type="ECO:0000313" key="4">
    <source>
        <dbReference type="EMBL" id="NML99194.1"/>
    </source>
</evidence>
<evidence type="ECO:0000256" key="1">
    <source>
        <dbReference type="ARBA" id="ARBA00022605"/>
    </source>
</evidence>
<keyword evidence="5" id="KW-1185">Reference proteome</keyword>
<dbReference type="InterPro" id="IPR042122">
    <property type="entry name" value="Ser_AcTrfase_N_sf"/>
</dbReference>
<dbReference type="InterPro" id="IPR045304">
    <property type="entry name" value="LbH_SAT"/>
</dbReference>
<keyword evidence="3" id="KW-0012">Acyltransferase</keyword>
<dbReference type="Gene3D" id="1.10.3130.10">
    <property type="entry name" value="serine acetyltransferase, domain 1"/>
    <property type="match status" value="1"/>
</dbReference>
<reference evidence="4 5" key="1">
    <citation type="submission" date="2020-04" db="EMBL/GenBank/DDBJ databases">
        <title>Paraburkholderia sp. RP-4-7 isolated from soil.</title>
        <authorList>
            <person name="Dahal R.H."/>
        </authorList>
    </citation>
    <scope>NUCLEOTIDE SEQUENCE [LARGE SCALE GENOMIC DNA]</scope>
    <source>
        <strain evidence="4 5">RP-4-7</strain>
    </source>
</reference>
<dbReference type="EMBL" id="JABBGJ010000014">
    <property type="protein sequence ID" value="NML99194.1"/>
    <property type="molecule type" value="Genomic_DNA"/>
</dbReference>
<dbReference type="Gene3D" id="2.160.10.10">
    <property type="entry name" value="Hexapeptide repeat proteins"/>
    <property type="match status" value="1"/>
</dbReference>
<keyword evidence="1" id="KW-0028">Amino-acid biosynthesis</keyword>
<gene>
    <name evidence="4" type="ORF">HHL24_14755</name>
</gene>
<dbReference type="Proteomes" id="UP000544134">
    <property type="component" value="Unassembled WGS sequence"/>
</dbReference>
<proteinExistence type="predicted"/>
<organism evidence="4 5">
    <name type="scientific">Paraburkholderia polaris</name>
    <dbReference type="NCBI Taxonomy" id="2728848"/>
    <lineage>
        <taxon>Bacteria</taxon>
        <taxon>Pseudomonadati</taxon>
        <taxon>Pseudomonadota</taxon>
        <taxon>Betaproteobacteria</taxon>
        <taxon>Burkholderiales</taxon>
        <taxon>Burkholderiaceae</taxon>
        <taxon>Paraburkholderia</taxon>
    </lineage>
</organism>
<dbReference type="GO" id="GO:0008652">
    <property type="term" value="P:amino acid biosynthetic process"/>
    <property type="evidence" value="ECO:0007669"/>
    <property type="project" value="UniProtKB-KW"/>
</dbReference>
<dbReference type="AlphaFoldDB" id="A0A848IGZ6"/>
<dbReference type="RefSeq" id="WP_169486195.1">
    <property type="nucleotide sequence ID" value="NZ_JABBGJ010000014.1"/>
</dbReference>
<dbReference type="GO" id="GO:0016746">
    <property type="term" value="F:acyltransferase activity"/>
    <property type="evidence" value="ECO:0007669"/>
    <property type="project" value="UniProtKB-KW"/>
</dbReference>